<dbReference type="Gene3D" id="1.10.3210.10">
    <property type="entry name" value="Hypothetical protein af1432"/>
    <property type="match status" value="1"/>
</dbReference>
<organism evidence="2 3">
    <name type="scientific">Undibacterium luofuense</name>
    <dbReference type="NCBI Taxonomy" id="2828733"/>
    <lineage>
        <taxon>Bacteria</taxon>
        <taxon>Pseudomonadati</taxon>
        <taxon>Pseudomonadota</taxon>
        <taxon>Betaproteobacteria</taxon>
        <taxon>Burkholderiales</taxon>
        <taxon>Oxalobacteraceae</taxon>
        <taxon>Undibacterium</taxon>
    </lineage>
</organism>
<dbReference type="EMBL" id="JAGSPN010000009">
    <property type="protein sequence ID" value="MBR7783078.1"/>
    <property type="molecule type" value="Genomic_DNA"/>
</dbReference>
<accession>A0A941DLN6</accession>
<dbReference type="RefSeq" id="WP_212688356.1">
    <property type="nucleotide sequence ID" value="NZ_JAGSPN010000009.1"/>
</dbReference>
<keyword evidence="3" id="KW-1185">Reference proteome</keyword>
<evidence type="ECO:0000313" key="2">
    <source>
        <dbReference type="EMBL" id="MBR7783078.1"/>
    </source>
</evidence>
<proteinExistence type="predicted"/>
<dbReference type="InterPro" id="IPR014408">
    <property type="entry name" value="dGMP_Pdiesterase_EAL/HD-GYP"/>
</dbReference>
<dbReference type="SUPFAM" id="SSF109604">
    <property type="entry name" value="HD-domain/PDEase-like"/>
    <property type="match status" value="1"/>
</dbReference>
<dbReference type="Pfam" id="PF08668">
    <property type="entry name" value="HDOD"/>
    <property type="match status" value="1"/>
</dbReference>
<dbReference type="PANTHER" id="PTHR33525">
    <property type="match status" value="1"/>
</dbReference>
<sequence length="405" mass="44359">MIDTHFITREPLLDPKQKVSGFQFSWQRADEQVDATKDELDALLQFVAGHLNDDEKGFLLGESQLFFEAVPELLAVDALNLFPAKNTVLILHKKHFANPAVVESVQALRARGFGICLRGAEVTTLERAFFSLASHIEVKFSAANFASQAKVYAALKQSPVRMVARQVGSWQDFEACSALGLHSFVGKLHLTPRPGTVVKSLNPAQTTILQLMEMVRKNADVNQLELVVKRDATLAYKLLRYINSAGFGLRSEVQSLKHAVQMLGYSPLYRWLTVLLATASTSGFSPVLLETAIIRGRFAELLGQMKMSKAEAENLFVTGMFSLLDRLIGLPMDEILASIQLPDVVTEALLSRSGVYGPFLALAEACELNSMLVGSLAETLKISAEDLNAAHLSALVWSKNVVTAG</sequence>
<name>A0A941DLN6_9BURK</name>
<dbReference type="PANTHER" id="PTHR33525:SF4">
    <property type="entry name" value="CYCLIC DI-GMP PHOSPHODIESTERASE CDGJ"/>
    <property type="match status" value="1"/>
</dbReference>
<evidence type="ECO:0000259" key="1">
    <source>
        <dbReference type="PROSITE" id="PS51833"/>
    </source>
</evidence>
<reference evidence="2" key="1">
    <citation type="submission" date="2021-04" db="EMBL/GenBank/DDBJ databases">
        <title>novel species isolated from subtropical streams in China.</title>
        <authorList>
            <person name="Lu H."/>
        </authorList>
    </citation>
    <scope>NUCLEOTIDE SEQUENCE</scope>
    <source>
        <strain evidence="2">LFS511W</strain>
    </source>
</reference>
<protein>
    <submittedName>
        <fullName evidence="2">HDOD domain-containing protein</fullName>
    </submittedName>
</protein>
<evidence type="ECO:0000313" key="3">
    <source>
        <dbReference type="Proteomes" id="UP000680067"/>
    </source>
</evidence>
<dbReference type="PIRSF" id="PIRSF003180">
    <property type="entry name" value="DiGMPpdiest_YuxH"/>
    <property type="match status" value="1"/>
</dbReference>
<dbReference type="PROSITE" id="PS51833">
    <property type="entry name" value="HDOD"/>
    <property type="match status" value="1"/>
</dbReference>
<dbReference type="AlphaFoldDB" id="A0A941DLN6"/>
<comment type="caution">
    <text evidence="2">The sequence shown here is derived from an EMBL/GenBank/DDBJ whole genome shotgun (WGS) entry which is preliminary data.</text>
</comment>
<dbReference type="InterPro" id="IPR013976">
    <property type="entry name" value="HDOD"/>
</dbReference>
<dbReference type="Proteomes" id="UP000680067">
    <property type="component" value="Unassembled WGS sequence"/>
</dbReference>
<gene>
    <name evidence="2" type="ORF">KDM89_13075</name>
</gene>
<feature type="domain" description="HDOD" evidence="1">
    <location>
        <begin position="201"/>
        <end position="396"/>
    </location>
</feature>
<dbReference type="InterPro" id="IPR052340">
    <property type="entry name" value="RNase_Y/CdgJ"/>
</dbReference>